<comment type="caution">
    <text evidence="1">The sequence shown here is derived from an EMBL/GenBank/DDBJ whole genome shotgun (WGS) entry which is preliminary data.</text>
</comment>
<keyword evidence="2" id="KW-1185">Reference proteome</keyword>
<organism evidence="1 2">
    <name type="scientific">Bacillus proteolyticus</name>
    <dbReference type="NCBI Taxonomy" id="2026192"/>
    <lineage>
        <taxon>Bacteria</taxon>
        <taxon>Bacillati</taxon>
        <taxon>Bacillota</taxon>
        <taxon>Bacilli</taxon>
        <taxon>Bacillales</taxon>
        <taxon>Bacillaceae</taxon>
        <taxon>Bacillus</taxon>
        <taxon>Bacillus cereus group</taxon>
    </lineage>
</organism>
<accession>A0ABV3ID31</accession>
<gene>
    <name evidence="1" type="ORF">MRBLBA1_002895</name>
</gene>
<proteinExistence type="predicted"/>
<dbReference type="RefSeq" id="WP_199637335.1">
    <property type="nucleotide sequence ID" value="NZ_JBEGIE010000044.1"/>
</dbReference>
<evidence type="ECO:0000313" key="1">
    <source>
        <dbReference type="EMBL" id="MEV4912099.1"/>
    </source>
</evidence>
<dbReference type="EMBL" id="JBEGIE010000044">
    <property type="protein sequence ID" value="MEV4912099.1"/>
    <property type="molecule type" value="Genomic_DNA"/>
</dbReference>
<sequence>MYIQLYEKLVIIQKAYENIQTLGEQIDENLKHKNININAVQKLQVEQLQYIEGVKGLSCSFEEMVVQFCKEKKVEPLRMRSLFLYFTPGEIREMEELQKSFNRLDENVKMILLKNKYRLNVLLKTTEIIVDSVSEYNLEKNNNSQIFMNELL</sequence>
<dbReference type="Proteomes" id="UP001552502">
    <property type="component" value="Unassembled WGS sequence"/>
</dbReference>
<name>A0ABV3ID31_9BACI</name>
<reference evidence="1 2" key="1">
    <citation type="journal article" date="2023" name="Proc. Natl. Acad. Sci. U.S.A.">
        <title>Bacterial tolerance to host-exuded specialized metabolites structures the maize root microbiome.</title>
        <authorList>
            <person name="Thoenen L."/>
            <person name="Giroud C."/>
            <person name="Kreuzer M."/>
            <person name="Waelchli J."/>
            <person name="Gfeller V."/>
            <person name="Deslandes-Herold G."/>
            <person name="Mateo P."/>
            <person name="Robert C.A.M."/>
            <person name="Ahrens C.H."/>
            <person name="Rubio-Somoza I."/>
            <person name="Bruggmann R."/>
            <person name="Erb M."/>
            <person name="Schlaeppi K."/>
        </authorList>
    </citation>
    <scope>NUCLEOTIDE SEQUENCE [LARGE SCALE GENOMIC DNA]</scope>
    <source>
        <strain evidence="1 2">LBA1-1-1.1</strain>
    </source>
</reference>
<protein>
    <submittedName>
        <fullName evidence="1">Uncharacterized protein</fullName>
    </submittedName>
</protein>
<evidence type="ECO:0000313" key="2">
    <source>
        <dbReference type="Proteomes" id="UP001552502"/>
    </source>
</evidence>